<dbReference type="Pfam" id="PF00535">
    <property type="entry name" value="Glycos_transf_2"/>
    <property type="match status" value="1"/>
</dbReference>
<dbReference type="InterPro" id="IPR050834">
    <property type="entry name" value="Glycosyltransf_2"/>
</dbReference>
<dbReference type="PANTHER" id="PTHR43685">
    <property type="entry name" value="GLYCOSYLTRANSFERASE"/>
    <property type="match status" value="1"/>
</dbReference>
<accession>A0ABU9E2V6</accession>
<reference evidence="2 3" key="1">
    <citation type="submission" date="2024-04" db="EMBL/GenBank/DDBJ databases">
        <title>draft genome sequnece of Flavobacterium buctense JCM 30750.</title>
        <authorList>
            <person name="Kim D.-U."/>
        </authorList>
    </citation>
    <scope>NUCLEOTIDE SEQUENCE [LARGE SCALE GENOMIC DNA]</scope>
    <source>
        <strain evidence="2 3">JCM 30750</strain>
    </source>
</reference>
<keyword evidence="3" id="KW-1185">Reference proteome</keyword>
<protein>
    <submittedName>
        <fullName evidence="2">Glycosyltransferase family A protein</fullName>
        <ecNumber evidence="2">2.4.-.-</ecNumber>
    </submittedName>
</protein>
<dbReference type="SUPFAM" id="SSF53448">
    <property type="entry name" value="Nucleotide-diphospho-sugar transferases"/>
    <property type="match status" value="1"/>
</dbReference>
<sequence length="278" mass="32363">MNALLSIIIPCYNAEATLEATLKSVVTQNFRHWEAIIVNDGSTDDTETIALNWVKNDDRFKYFTKPNEGLGKTRNFGIEKAQGTYILPLDSDNLVATDFAQDAIAVFEENPQIGVVYGHARYFGEKQGLWEVDAYDFKKILAANYIDACAIYRKKCWIEVGGYDENMPYQGHEDWDFWIALGVLKVQFYHLNKITFHYYVSKKSMIRSFNASMQQANNDYIFKKYSEQCQQHYLDLFLLYQNAEHQRTAQLKSEKFVIDLFCKTFFGFSIFGLYKTKK</sequence>
<evidence type="ECO:0000313" key="2">
    <source>
        <dbReference type="EMBL" id="MEK8180232.1"/>
    </source>
</evidence>
<feature type="domain" description="Glycosyltransferase 2-like" evidence="1">
    <location>
        <begin position="6"/>
        <end position="137"/>
    </location>
</feature>
<dbReference type="InterPro" id="IPR029044">
    <property type="entry name" value="Nucleotide-diphossugar_trans"/>
</dbReference>
<dbReference type="RefSeq" id="WP_187660702.1">
    <property type="nucleotide sequence ID" value="NZ_JACTAB010000005.1"/>
</dbReference>
<dbReference type="PANTHER" id="PTHR43685:SF2">
    <property type="entry name" value="GLYCOSYLTRANSFERASE 2-LIKE DOMAIN-CONTAINING PROTEIN"/>
    <property type="match status" value="1"/>
</dbReference>
<organism evidence="2 3">
    <name type="scientific">Flavobacterium buctense</name>
    <dbReference type="NCBI Taxonomy" id="1648146"/>
    <lineage>
        <taxon>Bacteria</taxon>
        <taxon>Pseudomonadati</taxon>
        <taxon>Bacteroidota</taxon>
        <taxon>Flavobacteriia</taxon>
        <taxon>Flavobacteriales</taxon>
        <taxon>Flavobacteriaceae</taxon>
        <taxon>Flavobacterium</taxon>
    </lineage>
</organism>
<dbReference type="GO" id="GO:0016757">
    <property type="term" value="F:glycosyltransferase activity"/>
    <property type="evidence" value="ECO:0007669"/>
    <property type="project" value="UniProtKB-KW"/>
</dbReference>
<dbReference type="InterPro" id="IPR001173">
    <property type="entry name" value="Glyco_trans_2-like"/>
</dbReference>
<comment type="caution">
    <text evidence="2">The sequence shown here is derived from an EMBL/GenBank/DDBJ whole genome shotgun (WGS) entry which is preliminary data.</text>
</comment>
<dbReference type="Proteomes" id="UP001491349">
    <property type="component" value="Unassembled WGS sequence"/>
</dbReference>
<keyword evidence="2" id="KW-0328">Glycosyltransferase</keyword>
<evidence type="ECO:0000313" key="3">
    <source>
        <dbReference type="Proteomes" id="UP001491349"/>
    </source>
</evidence>
<name>A0ABU9E2V6_9FLAO</name>
<dbReference type="EMBL" id="JBBPCB010000004">
    <property type="protein sequence ID" value="MEK8180232.1"/>
    <property type="molecule type" value="Genomic_DNA"/>
</dbReference>
<gene>
    <name evidence="2" type="ORF">WMW71_07755</name>
</gene>
<dbReference type="EC" id="2.4.-.-" evidence="2"/>
<dbReference type="Gene3D" id="3.90.550.10">
    <property type="entry name" value="Spore Coat Polysaccharide Biosynthesis Protein SpsA, Chain A"/>
    <property type="match status" value="1"/>
</dbReference>
<proteinExistence type="predicted"/>
<evidence type="ECO:0000259" key="1">
    <source>
        <dbReference type="Pfam" id="PF00535"/>
    </source>
</evidence>
<dbReference type="CDD" id="cd00761">
    <property type="entry name" value="Glyco_tranf_GTA_type"/>
    <property type="match status" value="1"/>
</dbReference>
<keyword evidence="2" id="KW-0808">Transferase</keyword>